<feature type="transmembrane region" description="Helical" evidence="1">
    <location>
        <begin position="208"/>
        <end position="227"/>
    </location>
</feature>
<evidence type="ECO:0000313" key="3">
    <source>
        <dbReference type="Proteomes" id="UP000198327"/>
    </source>
</evidence>
<reference evidence="3" key="1">
    <citation type="submission" date="2017-06" db="EMBL/GenBank/DDBJ databases">
        <authorList>
            <person name="Varghese N."/>
            <person name="Submissions S."/>
        </authorList>
    </citation>
    <scope>NUCLEOTIDE SEQUENCE [LARGE SCALE GENOMIC DNA]</scope>
    <source>
        <strain evidence="3">JCM 23211</strain>
    </source>
</reference>
<evidence type="ECO:0000313" key="2">
    <source>
        <dbReference type="EMBL" id="SNT30285.1"/>
    </source>
</evidence>
<keyword evidence="3" id="KW-1185">Reference proteome</keyword>
<gene>
    <name evidence="2" type="ORF">SAMN05421642_11385</name>
</gene>
<protein>
    <submittedName>
        <fullName evidence="2">Uncharacterized protein</fullName>
    </submittedName>
</protein>
<feature type="transmembrane region" description="Helical" evidence="1">
    <location>
        <begin position="145"/>
        <end position="165"/>
    </location>
</feature>
<feature type="transmembrane region" description="Helical" evidence="1">
    <location>
        <begin position="30"/>
        <end position="53"/>
    </location>
</feature>
<keyword evidence="1" id="KW-1133">Transmembrane helix</keyword>
<organism evidence="2 3">
    <name type="scientific">Rhodococcoides kyotonense</name>
    <dbReference type="NCBI Taxonomy" id="398843"/>
    <lineage>
        <taxon>Bacteria</taxon>
        <taxon>Bacillati</taxon>
        <taxon>Actinomycetota</taxon>
        <taxon>Actinomycetes</taxon>
        <taxon>Mycobacteriales</taxon>
        <taxon>Nocardiaceae</taxon>
        <taxon>Rhodococcoides</taxon>
    </lineage>
</organism>
<feature type="transmembrane region" description="Helical" evidence="1">
    <location>
        <begin position="62"/>
        <end position="81"/>
    </location>
</feature>
<evidence type="ECO:0000256" key="1">
    <source>
        <dbReference type="SAM" id="Phobius"/>
    </source>
</evidence>
<keyword evidence="1" id="KW-0472">Membrane</keyword>
<feature type="transmembrane region" description="Helical" evidence="1">
    <location>
        <begin position="114"/>
        <end position="133"/>
    </location>
</feature>
<dbReference type="AlphaFoldDB" id="A0A239LIT7"/>
<proteinExistence type="predicted"/>
<dbReference type="EMBL" id="FZOW01000013">
    <property type="protein sequence ID" value="SNT30285.1"/>
    <property type="molecule type" value="Genomic_DNA"/>
</dbReference>
<keyword evidence="1" id="KW-0812">Transmembrane</keyword>
<name>A0A239LIT7_9NOCA</name>
<feature type="transmembrane region" description="Helical" evidence="1">
    <location>
        <begin position="233"/>
        <end position="254"/>
    </location>
</feature>
<dbReference type="Proteomes" id="UP000198327">
    <property type="component" value="Unassembled WGS sequence"/>
</dbReference>
<feature type="transmembrane region" description="Helical" evidence="1">
    <location>
        <begin position="177"/>
        <end position="196"/>
    </location>
</feature>
<accession>A0A239LIT7</accession>
<sequence length="274" mass="29669">MVILVVMLFVSVFIQAGTSGWCLQSSISAYYFTDVHAIFIAVLCASGALLIVYKGNSDTEDVLYDFAGFWAFFVATVPSGWPTNLGVDGRVRGLCGGSGLPLVYDAGQAIGNNVSVVFVGVLLVLLASILFVPGPFGVSWTVLGTLVRVVGVLITGVLAIGFVYAPHWFERHGHSWAAIPFFGFVILAVWVNAFLATVDPATSTRYVTAYRIIGVSMVATLILVLVLSMTVRWTLFVLFAEAALLLEFALFWVVQTAELWKTGCRDTKFPAFVM</sequence>